<dbReference type="GO" id="GO:0005524">
    <property type="term" value="F:ATP binding"/>
    <property type="evidence" value="ECO:0007669"/>
    <property type="project" value="UniProtKB-KW"/>
</dbReference>
<keyword evidence="15" id="KW-0812">Transmembrane</keyword>
<dbReference type="InterPro" id="IPR041466">
    <property type="entry name" value="Dynein_AAA5_ext"/>
</dbReference>
<dbReference type="GO" id="GO:0097729">
    <property type="term" value="C:9+2 motile cilium"/>
    <property type="evidence" value="ECO:0007669"/>
    <property type="project" value="UniProtKB-ARBA"/>
</dbReference>
<accession>A0A815DJQ3</accession>
<keyword evidence="8" id="KW-0243">Dynein</keyword>
<dbReference type="GO" id="GO:0007018">
    <property type="term" value="P:microtubule-based movement"/>
    <property type="evidence" value="ECO:0007669"/>
    <property type="project" value="InterPro"/>
</dbReference>
<dbReference type="CDD" id="cd22823">
    <property type="entry name" value="Gal_Rha_Lectin"/>
    <property type="match status" value="1"/>
</dbReference>
<evidence type="ECO:0000256" key="3">
    <source>
        <dbReference type="ARBA" id="ARBA00022490"/>
    </source>
</evidence>
<dbReference type="FunFam" id="1.10.8.1220:FF:000001">
    <property type="entry name" value="Dynein axonemal heavy chain 5"/>
    <property type="match status" value="1"/>
</dbReference>
<dbReference type="InterPro" id="IPR004273">
    <property type="entry name" value="Dynein_heavy_D6_P-loop"/>
</dbReference>
<comment type="similarity">
    <text evidence="2">Belongs to the dynein heavy chain family.</text>
</comment>
<evidence type="ECO:0000256" key="1">
    <source>
        <dbReference type="ARBA" id="ARBA00004430"/>
    </source>
</evidence>
<dbReference type="Gene3D" id="1.10.8.720">
    <property type="entry name" value="Region D6 of dynein motor"/>
    <property type="match status" value="1"/>
</dbReference>
<dbReference type="Pfam" id="PF17857">
    <property type="entry name" value="AAA_lid_1"/>
    <property type="match status" value="1"/>
</dbReference>
<dbReference type="InterPro" id="IPR013594">
    <property type="entry name" value="Dynein_heavy_tail"/>
</dbReference>
<dbReference type="GO" id="GO:0045505">
    <property type="term" value="F:dynein intermediate chain binding"/>
    <property type="evidence" value="ECO:0007669"/>
    <property type="project" value="InterPro"/>
</dbReference>
<dbReference type="FunFam" id="1.20.920.30:FF:000005">
    <property type="entry name" value="Dynein, axonemal, heavy chain 2"/>
    <property type="match status" value="1"/>
</dbReference>
<evidence type="ECO:0000256" key="7">
    <source>
        <dbReference type="ARBA" id="ARBA00022840"/>
    </source>
</evidence>
<dbReference type="GO" id="GO:0030286">
    <property type="term" value="C:dynein complex"/>
    <property type="evidence" value="ECO:0007669"/>
    <property type="project" value="UniProtKB-KW"/>
</dbReference>
<dbReference type="Gene3D" id="1.20.920.30">
    <property type="match status" value="1"/>
</dbReference>
<keyword evidence="15" id="KW-1133">Transmembrane helix</keyword>
<sequence>MSFLFPHCVDPHQGRMYIQIVLLLLSPISFAYHPNPTPWFCTDPTALDSTVEISQKLPSCLPGYVIDIEDVVYESTIDGKCSGKSLCSIHNKNTLLFACNQKQVCSVEIRHFRFHINSTCGSTVRFFTKYRCLPVIHEQKDFLCESSLRRPNAIDIKLSCQRFYRLHITLALVGISIKQQADENQQRFKCNKDTYWLCNHYVPDAYRSVCSSQLNRGIGDFCEIKSYDRPRLKGCQYGEMSNFSLVEYSCIPGEGITEDLPRIDICSDGSFERITVNHGLLHSPNYPHSIGKYLSCKKQIHITRESRLRLFMLEKSIEYYHELNIRLLNNEPNIQRTLAKNELLDTNITSQQKNEILEIELKTNHVGGGNFLLYFQVDSRISEYAPLILEADRKTNDQGRRQNLSVKREWGIVIGGLIGLVSVVALIVIVLTIVRVSKRRRAASMKYLKSDDDHRQHLNASSTDYHHPQKPIQIEHPHLLSSSTIIPSLPSNHRVNTSSGIHDGVSDRESLIKQLGHSHPTNLGTNPYLEAKSFDDRRKLFEEHRLSQPIRDHNEQAEQLQTNTKRADNNLSFLIALKDPCHELADAKPSEIPRLLPKIVSLIRVIWVNSEFYNRPEILTALFRKLSNEVIRRCTVAIDLNKIFEGQTTSSQKVLNECIECCQQWQEIYSNAQHLHEKFSVKPWRLDKTTIFAQIEAFIQRCRDLLNLCECQMHFARWEDGTRTELPIFGGQRGPIINRMLTDIEVAFDRNLQELRKSQSIILNVKATTWHDVYNRFRAQMKDLEVKMTNVITYAFDAVKTVEQGVEVLDVFTHLSTREDIRRAVDKKTVELYNIFKYVLQTIQTIISTSSIPQSLERFHPQYAGSAFWARTLKRRIERMMSFLNMAHFLPTVGISTDIRQQYEHVKQALDDFIQRQYKEWSYHIENEPSKRLECPLIKRINDQGYLQANFDASLVKLLQEIKFWERLGFEIPSYASEILTRKNELRTARENVMLIVRDYNRILDKLDSHERVLFKERIKQLDKKLAPGLNKITWLKPTHDYTVDCRISASELNQHVDKYKESYRDCIKLCKKISETLLVKIDSRKIFENLEFEEYQREFRKAQSEKIQEYFNAILRKIDETHKLFENDPPDVQHEWNRIVVELDKWLERAIRYNFKTSLQELSKAIIGDGKSAPGPLFKIEIILEPKVVGDTTLSRINFKPDIATLKGIVNNIGEHELANAITFIHRFKARTHEEPLHLLLNKDEPKQYLQKQIATGLDANEKHLDEYQSTWNGVRELWDIDKERFIIRYEESAPDASIFDADINRYTEVANNVQSRDTLTTVQFVLVDCTPLKNALLVHCLQWQAKLTALLLKLATNSLQQLTNYIEENSASVMVVPENHYGLEAKQKLLETLQQEVPVYEAKFGPLRERFALLDKHEKPVPDSIRQMLAQLDERWQFYLQCLLDSEEMLKKLREKFKSKLLQQSEEFKKSVTELVTEFKSNGPFSSSTTPEEALSQLDAMKQRLAKLKEEEQELRRGLGIFRIDHPLSKDIINLEKDIEALEGIWTMALEWNQMFDKWKSTTFGNLQTQVMEDYAQSQYRKLHKLSKDYREKNWEIIDTTKNRVDQFRRTMPLMKDLHNKDMRDRHWQQIKEESQKEFDETSEEFTLESIIDLHFEENAQLINEVSEAAQKEAAIERGIEKIRDQWDKVEFEVVPYKDKGHFKIKSTEEIFKAIEEHQMSLSTFKASRFIKPFAKVVDKWERDISHVNEVTDLWLNVQRQWLYLENIFYGEDIRRQLAKETALFDEVNEKWKVVMTTLNLEPNAFHGTHLAGVEEELKYMNTNLEEIQKSLEMYLENKRRQFPRFYFISNDDLLEILGNSKEPLKVMPHMKKLFDNIKTLTLSKPSKDGPQVAIEMKSNEDEIVPFDGQVTLDGQVEKWLRDVENKMKEVVKRKVLACRHDLANCGTKREKWLKSHPGQACITASQIQWTEEVEKSLRDNPLKLRSDRKKQHLVLKNFTDMIKKNLTRLERVKLVSLVTIEIHARDVINDLIKSQIKSAQAFEWAQQLRFYIRRDEVIIEQAIGRFWYGCEYLGNSGRLVITPLTDRCYMTLTIALSLCRGGSPKGPAGTGKTETVKDLGKAMAFYVIVTNCSDAIDYKSMGRMFMGYCQTGAWGCFDEFNRINIEVLSVVAQQITSILNAMKILQDEIKNSMRAKINMSEDDAFATVDKRLLSRKFTFQGQDIDLVWSCGLFITMNPGYAGRTELPDNLKSMFRPISMCVPDSNYIAEIILFGEGFSDTRLLATKVYTLYQLCAQQLSKQDFYDFGLRSMAAVLRYAGRKKRDSPSLKDDQVVILAMKDMNVAKMTEADLPLFNGIVSDLFPDIETPIIDYSKFKAAIDADLKANKLESTHHTVSKVIQLFETKNSRHSVVLVGCTQSGKTAIWQTLKGAMTRMAQDGATDSLFQRVQEYPINAKAISINELYGASDLSTGEWCDGILSNNMRTACSDTKPDQKWILFDCPIDAVWIESMNSVMDDNKILTLTNGERIAMPEQVTLLFETGDMAVASPATVSRCGIVFCDYNNLSWRPYINCWISQKPKEFHEPLTYLTDKYLKPIIQFKQQNCKELVPIAELNGVRSFSYLFDSLATKENDVDPAQEDNFSRLTELFFLFSTIWSVCASVDEESRKKIDTFIRELEGTIPNKDTVFEYYVDNKQRAWIGWEEKLRSGWKLDTEVPFYKIIVPTVDTVRYKYIVSSLIRKGFSSLLTGPVGTGKTSVAHAVMSELDAREYSTLIINMSAQTSSNVVQEIIEGRVEKRVKGVYVPIGGKKLLNFMDDFNMPAKDEYGSQPPLELLRLWLDFGFWYDRKNQTKKYVKDMFVLAGMGPPGGGRTVISPRLQSRFNLINMTFPSENEIRRIFGTMISQRLQDYDDEFKNLPDQLTTATIEMYETIVEKFLPTPTKIYYLFNLRDISKVFQGLLRAEKKMITSKQTMIRLWIHECFRVFADRLNDDKDREQFYAILSEKLGVNMDVTFHAICQNRLPPTFGDFCNKDEMYEDLVDFDKLKAHMEKVLKEYNETPGTVPMDLVLFRDAILHITRIVRVIRQPRGNMLLIGIGGSGRQSLAKLSSFICNYAVFKIEIAKNYRRIEFREDLKRLYKQAGQSNRETTFIFVDTQAVEETFFEDINNMLSSGEVPNLFRPDELEEIKTNMSGELKREGIDEDNIQEVYAFLLDRVKANLHVVVCMSPVGEVFRNRIRMYPSLVNCTTIDLFADWPQDALLEVGERYLAQIDLSSDDKFRPAIAQLFATIHTSVYHCSEEMWNEMRRRNYVTPSNFLELTTGYRKLLYEKRKELCDARDKLSNGLGKIEEAKVQVTQMSVELEKKRALANEAQKKCEESLGGLVNEQREVEQSKAAVEKLKERVKVDEEKAELIANAAQEDLAAAMPALDAANAALAALSKSSITEVKSYGRPPLLVEKALEAVMILRNSEPSWAEAKRQLGDTNFINHLINFDKDNISDKIIMKISKYTQDPTLAPAEIARVSTAAAGLFDWVRAMEQYSKIFKTVKPKRDRYEAAMAELNEKRAQIADAERQIQEAQKRLDELRANYEKQMAEKEQLRRDCEHMQMMLDKASRLINGLASEKVRWEATVADLQQQIGYVTGDCLLAAAFLSYMGPFLSQYRDRMMNEIWVKEIRKLTIPCNPDFNFANFMSIPTQVRDWNIQGLPSDTFSTENGVIVTRGTRWPLMIDPQAQAIKWIKSMELSNNLCVFDLQTHDYMRIVETCIRTGRPCLCQNVKEELDPSLDPVLTRAVKRVGGVDIMKLGEREVEYHKDFRFYMTTKLPNPLYAPEISSKANIINFAVKEQGLESQLLGIVVREEKPELEADKDRLVRGIAKGKKSLLELEDQLLRLLNETKGSLLENDELLSTLEISKQTAKTVQEQLITSEATEKDIDAARESYRPCAERASILFFVLNDLGKIDPMYQFSLDAYIDLFNISIKKSQKSNKLEDRLNKLNDFHTYAVYKYTCRGLFETHKLLFSFQMCVKILEAAGKINMDEYQFFLRGGIVLDRESQMDNPNPQWLADSSWDNITELAKLANFHGIIESFEQYPRDWHQWFQASEPENTAMPGEWDSVNELQKMLIVRSLRSDRVPFVVQKFIVNNLGSKFVEPPILDLNAVFDDSTPKSPIIFVLSPGVDPSGSLTTLAEKMDFKKNFLPLSLGQGQAPIATQHIAEGVRAGRWVFLANCHLSLSWMPDLEKIVENLSVEKVHPQFRLWLSSSPSPQFPISILQSGIKITTEPPKGIKSNMKRLYGLIDEQDFAEKNRQPHPEKYKRLLFCLCFFHSLLLERKKFLQLGFNINYSFNDSDFETSNLIMGHLLRDHDTTPWKAMKFIIAKINYGGHVTDTRDMRVLNTYIEDLFKDEIIDPQMQYYKLTKLPNYYVPRDGTLNEYKNAVATVLPNIDHPEAFGQHTNAEVASQIREARMLFETLLSLQPQVVATQGKKSTEDEVMEMATRVLEQLPEKIDFQSTVKILSEDHSPLKVVLLQEIERYNLLLDIIRQSLVSLQKGIKGLVVMSSDLEEIFRCILDARVPTQWQKMYPSLKPLASWTRDLAQRVDQLAKWAESAHAPAVFWMSGFSFPTGFLTAVMQTTARATKISIDRLIWDFEVMKVEDNYLQTPKDGVYVKGLFLEGAGWDKKNACLIEAEPMQLEVPMPTILFRPTENKKKSLATEEDRERKTDVYSCPVYYFPNRAGGFGHPSFVVEVNLKTPHFPNSHWVKRGTALLMNLDR</sequence>
<dbReference type="FunFam" id="1.20.58.1120:FF:000001">
    <property type="entry name" value="dynein heavy chain 2, axonemal"/>
    <property type="match status" value="1"/>
</dbReference>
<protein>
    <recommendedName>
        <fullName evidence="16">AAA+ ATPase domain-containing protein</fullName>
    </recommendedName>
</protein>
<comment type="caution">
    <text evidence="17">The sequence shown here is derived from an EMBL/GenBank/DDBJ whole genome shotgun (WGS) entry which is preliminary data.</text>
</comment>
<evidence type="ECO:0000313" key="18">
    <source>
        <dbReference type="Proteomes" id="UP000663852"/>
    </source>
</evidence>
<evidence type="ECO:0000256" key="6">
    <source>
        <dbReference type="ARBA" id="ARBA00022741"/>
    </source>
</evidence>
<dbReference type="Gene3D" id="1.10.8.710">
    <property type="match status" value="1"/>
</dbReference>
<dbReference type="Pfam" id="PF12780">
    <property type="entry name" value="AAA_8"/>
    <property type="match status" value="1"/>
</dbReference>
<dbReference type="Pfam" id="PF18199">
    <property type="entry name" value="Dynein_C"/>
    <property type="match status" value="1"/>
</dbReference>
<keyword evidence="9 14" id="KW-0175">Coiled coil</keyword>
<dbReference type="Pfam" id="PF17852">
    <property type="entry name" value="Dynein_AAA_lid"/>
    <property type="match status" value="1"/>
</dbReference>
<dbReference type="PANTHER" id="PTHR22878:SF68">
    <property type="entry name" value="DYNEIN HEAVY CHAIN 6, AXONEMAL-LIKE"/>
    <property type="match status" value="1"/>
</dbReference>
<dbReference type="Pfam" id="PF03028">
    <property type="entry name" value="Dynein_heavy"/>
    <property type="match status" value="1"/>
</dbReference>
<dbReference type="InterPro" id="IPR024317">
    <property type="entry name" value="Dynein_heavy_chain_D4_dom"/>
</dbReference>
<dbReference type="FunFam" id="1.20.140.100:FF:000006">
    <property type="entry name" value="dynein heavy chain 2, axonemal"/>
    <property type="match status" value="1"/>
</dbReference>
<keyword evidence="11" id="KW-0505">Motor protein</keyword>
<feature type="domain" description="AAA+ ATPase" evidence="16">
    <location>
        <begin position="2103"/>
        <end position="2267"/>
    </location>
</feature>
<keyword evidence="10" id="KW-0969">Cilium</keyword>
<dbReference type="Gene3D" id="1.10.472.130">
    <property type="match status" value="1"/>
</dbReference>
<organism evidence="17 18">
    <name type="scientific">Adineta ricciae</name>
    <name type="common">Rotifer</name>
    <dbReference type="NCBI Taxonomy" id="249248"/>
    <lineage>
        <taxon>Eukaryota</taxon>
        <taxon>Metazoa</taxon>
        <taxon>Spiralia</taxon>
        <taxon>Gnathifera</taxon>
        <taxon>Rotifera</taxon>
        <taxon>Eurotatoria</taxon>
        <taxon>Bdelloidea</taxon>
        <taxon>Adinetida</taxon>
        <taxon>Adinetidae</taxon>
        <taxon>Adineta</taxon>
    </lineage>
</organism>
<dbReference type="InterPro" id="IPR042222">
    <property type="entry name" value="Dynein_2_N"/>
</dbReference>
<dbReference type="SMART" id="SM00382">
    <property type="entry name" value="AAA"/>
    <property type="match status" value="2"/>
</dbReference>
<dbReference type="FunFam" id="1.10.8.710:FF:000001">
    <property type="entry name" value="Dynein axonemal heavy chain 2"/>
    <property type="match status" value="1"/>
</dbReference>
<dbReference type="FunFam" id="3.40.50.300:FF:000153">
    <property type="entry name" value="Dynein axonemal heavy chain 1"/>
    <property type="match status" value="1"/>
</dbReference>
<dbReference type="FunFam" id="1.20.1270.280:FF:000007">
    <property type="entry name" value="dynein heavy chain 2, axonemal"/>
    <property type="match status" value="1"/>
</dbReference>
<dbReference type="FunFam" id="1.10.287.2620:FF:000001">
    <property type="entry name" value="Cytoplasmic dynein heavy chain 1"/>
    <property type="match status" value="1"/>
</dbReference>
<dbReference type="Gene3D" id="1.10.287.2620">
    <property type="match status" value="1"/>
</dbReference>
<dbReference type="Pfam" id="PF12775">
    <property type="entry name" value="AAA_7"/>
    <property type="match status" value="1"/>
</dbReference>
<name>A0A815DJQ3_ADIRI</name>
<dbReference type="Gene3D" id="1.20.58.1120">
    <property type="match status" value="1"/>
</dbReference>
<keyword evidence="6" id="KW-0547">Nucleotide-binding</keyword>
<evidence type="ECO:0000313" key="17">
    <source>
        <dbReference type="EMBL" id="CAF1299204.1"/>
    </source>
</evidence>
<evidence type="ECO:0000256" key="15">
    <source>
        <dbReference type="SAM" id="Phobius"/>
    </source>
</evidence>
<dbReference type="Pfam" id="PF08385">
    <property type="entry name" value="DHC_N1"/>
    <property type="match status" value="1"/>
</dbReference>
<dbReference type="InterPro" id="IPR026983">
    <property type="entry name" value="DHC"/>
</dbReference>
<evidence type="ECO:0000259" key="16">
    <source>
        <dbReference type="SMART" id="SM00382"/>
    </source>
</evidence>
<feature type="domain" description="AAA+ ATPase" evidence="16">
    <location>
        <begin position="2744"/>
        <end position="2891"/>
    </location>
</feature>
<dbReference type="Gene3D" id="3.10.490.20">
    <property type="match status" value="1"/>
</dbReference>
<keyword evidence="5" id="KW-0677">Repeat</keyword>
<dbReference type="OrthoDB" id="10251809at2759"/>
<evidence type="ECO:0000256" key="4">
    <source>
        <dbReference type="ARBA" id="ARBA00022701"/>
    </source>
</evidence>
<keyword evidence="3" id="KW-0963">Cytoplasm</keyword>
<dbReference type="Pfam" id="PF18198">
    <property type="entry name" value="AAA_lid_11"/>
    <property type="match status" value="1"/>
</dbReference>
<dbReference type="Proteomes" id="UP000663852">
    <property type="component" value="Unassembled WGS sequence"/>
</dbReference>
<evidence type="ECO:0000256" key="9">
    <source>
        <dbReference type="ARBA" id="ARBA00023054"/>
    </source>
</evidence>
<dbReference type="Pfam" id="PF25007">
    <property type="entry name" value="DYH2-5-8_CC"/>
    <property type="match status" value="1"/>
</dbReference>
<keyword evidence="7" id="KW-0067">ATP-binding</keyword>
<dbReference type="Pfam" id="PF12781">
    <property type="entry name" value="AAA_9"/>
    <property type="match status" value="1"/>
</dbReference>
<dbReference type="FunFam" id="3.40.50.300:FF:002141">
    <property type="entry name" value="Dynein heavy chain"/>
    <property type="match status" value="1"/>
</dbReference>
<dbReference type="FunFam" id="3.10.490.20:FF:000008">
    <property type="entry name" value="dynein heavy chain 2, axonemal"/>
    <property type="match status" value="1"/>
</dbReference>
<evidence type="ECO:0000256" key="13">
    <source>
        <dbReference type="ARBA" id="ARBA00023273"/>
    </source>
</evidence>
<evidence type="ECO:0000256" key="8">
    <source>
        <dbReference type="ARBA" id="ARBA00023017"/>
    </source>
</evidence>
<gene>
    <name evidence="17" type="ORF">EDS130_LOCUS30510</name>
</gene>
<dbReference type="PANTHER" id="PTHR22878">
    <property type="entry name" value="DYNEIN HEAVY CHAIN 6, AXONEMAL-LIKE-RELATED"/>
    <property type="match status" value="1"/>
</dbReference>
<dbReference type="InterPro" id="IPR003593">
    <property type="entry name" value="AAA+_ATPase"/>
</dbReference>
<dbReference type="InterPro" id="IPR043160">
    <property type="entry name" value="Dynein_C_barrel"/>
</dbReference>
<dbReference type="Gene3D" id="6.10.140.1060">
    <property type="match status" value="1"/>
</dbReference>
<dbReference type="GO" id="GO:0005874">
    <property type="term" value="C:microtubule"/>
    <property type="evidence" value="ECO:0007669"/>
    <property type="project" value="UniProtKB-KW"/>
</dbReference>
<dbReference type="FunFam" id="1.10.472.130:FF:000003">
    <property type="entry name" value="Dynein, axonemal, heavy chain 2"/>
    <property type="match status" value="1"/>
</dbReference>
<evidence type="ECO:0000256" key="12">
    <source>
        <dbReference type="ARBA" id="ARBA00023212"/>
    </source>
</evidence>
<dbReference type="CDD" id="cd00009">
    <property type="entry name" value="AAA"/>
    <property type="match status" value="1"/>
</dbReference>
<dbReference type="GO" id="GO:0051959">
    <property type="term" value="F:dynein light intermediate chain binding"/>
    <property type="evidence" value="ECO:0007669"/>
    <property type="project" value="InterPro"/>
</dbReference>
<feature type="coiled-coil region" evidence="14">
    <location>
        <begin position="1493"/>
        <end position="1520"/>
    </location>
</feature>
<dbReference type="Gene3D" id="1.20.140.100">
    <property type="entry name" value="Dynein heavy chain, N-terminal domain 2"/>
    <property type="match status" value="1"/>
</dbReference>
<dbReference type="Gene3D" id="1.20.1270.280">
    <property type="match status" value="1"/>
</dbReference>
<dbReference type="InterPro" id="IPR013602">
    <property type="entry name" value="Dynein_heavy_linker"/>
</dbReference>
<dbReference type="Pfam" id="PF08393">
    <property type="entry name" value="DHC_N2"/>
    <property type="match status" value="1"/>
</dbReference>
<dbReference type="Gene3D" id="3.20.180.20">
    <property type="entry name" value="Dynein heavy chain, N-terminal domain 2"/>
    <property type="match status" value="1"/>
</dbReference>
<dbReference type="Pfam" id="PF12777">
    <property type="entry name" value="MT"/>
    <property type="match status" value="1"/>
</dbReference>
<dbReference type="FunFam" id="1.20.920.20:FF:000001">
    <property type="entry name" value="dynein heavy chain 2, axonemal"/>
    <property type="match status" value="1"/>
</dbReference>
<dbReference type="InterPro" id="IPR035706">
    <property type="entry name" value="AAA_9"/>
</dbReference>
<evidence type="ECO:0000256" key="14">
    <source>
        <dbReference type="SAM" id="Coils"/>
    </source>
</evidence>
<evidence type="ECO:0000256" key="10">
    <source>
        <dbReference type="ARBA" id="ARBA00023069"/>
    </source>
</evidence>
<keyword evidence="4" id="KW-0493">Microtubule</keyword>
<dbReference type="Gene3D" id="1.20.920.20">
    <property type="match status" value="1"/>
</dbReference>
<comment type="subcellular location">
    <subcellularLocation>
        <location evidence="1">Cytoplasm</location>
        <location evidence="1">Cytoskeleton</location>
        <location evidence="1">Cilium axoneme</location>
    </subcellularLocation>
</comment>
<dbReference type="InterPro" id="IPR041658">
    <property type="entry name" value="AAA_lid_11"/>
</dbReference>
<feature type="coiled-coil region" evidence="14">
    <location>
        <begin position="3554"/>
        <end position="3640"/>
    </location>
</feature>
<dbReference type="InterPro" id="IPR041589">
    <property type="entry name" value="DNAH3_AAA_lid_1"/>
</dbReference>
<dbReference type="SUPFAM" id="SSF52540">
    <property type="entry name" value="P-loop containing nucleoside triphosphate hydrolases"/>
    <property type="match status" value="4"/>
</dbReference>
<keyword evidence="12" id="KW-0206">Cytoskeleton</keyword>
<dbReference type="InterPro" id="IPR042228">
    <property type="entry name" value="Dynein_linker_3"/>
</dbReference>
<dbReference type="InterPro" id="IPR035699">
    <property type="entry name" value="AAA_6"/>
</dbReference>
<dbReference type="Gene3D" id="1.10.8.1220">
    <property type="match status" value="1"/>
</dbReference>
<keyword evidence="13" id="KW-0966">Cell projection</keyword>
<dbReference type="Gene3D" id="1.20.58.60">
    <property type="match status" value="1"/>
</dbReference>
<dbReference type="SUPFAM" id="SSF46966">
    <property type="entry name" value="Spectrin repeat"/>
    <property type="match status" value="1"/>
</dbReference>
<reference evidence="17" key="1">
    <citation type="submission" date="2021-02" db="EMBL/GenBank/DDBJ databases">
        <authorList>
            <person name="Nowell W R."/>
        </authorList>
    </citation>
    <scope>NUCLEOTIDE SEQUENCE</scope>
</reference>
<proteinExistence type="inferred from homology"/>
<dbReference type="Gene3D" id="3.40.50.300">
    <property type="entry name" value="P-loop containing nucleotide triphosphate hydrolases"/>
    <property type="match status" value="5"/>
</dbReference>
<dbReference type="InterPro" id="IPR027417">
    <property type="entry name" value="P-loop_NTPase"/>
</dbReference>
<keyword evidence="15" id="KW-0472">Membrane</keyword>
<evidence type="ECO:0000256" key="5">
    <source>
        <dbReference type="ARBA" id="ARBA00022737"/>
    </source>
</evidence>
<dbReference type="InterPro" id="IPR024743">
    <property type="entry name" value="Dynein_HC_stalk"/>
</dbReference>
<dbReference type="InterPro" id="IPR056759">
    <property type="entry name" value="DYH2-5-8_CC"/>
</dbReference>
<dbReference type="InterPro" id="IPR043157">
    <property type="entry name" value="Dynein_AAA1S"/>
</dbReference>
<dbReference type="Pfam" id="PF12774">
    <property type="entry name" value="AAA_6"/>
    <property type="match status" value="2"/>
</dbReference>
<dbReference type="GO" id="GO:0008569">
    <property type="term" value="F:minus-end-directed microtubule motor activity"/>
    <property type="evidence" value="ECO:0007669"/>
    <property type="project" value="InterPro"/>
</dbReference>
<dbReference type="FunFam" id="3.40.50.300:FF:000049">
    <property type="entry name" value="Dynein, axonemal, heavy chain 5"/>
    <property type="match status" value="1"/>
</dbReference>
<dbReference type="InterPro" id="IPR041228">
    <property type="entry name" value="Dynein_C"/>
</dbReference>
<dbReference type="FunFam" id="3.40.50.300:FF:000044">
    <property type="entry name" value="Dynein heavy chain 5, axonemal"/>
    <property type="match status" value="1"/>
</dbReference>
<dbReference type="GO" id="GO:0005930">
    <property type="term" value="C:axoneme"/>
    <property type="evidence" value="ECO:0007669"/>
    <property type="project" value="UniProtKB-SubCell"/>
</dbReference>
<feature type="transmembrane region" description="Helical" evidence="15">
    <location>
        <begin position="410"/>
        <end position="436"/>
    </location>
</feature>
<dbReference type="InterPro" id="IPR042219">
    <property type="entry name" value="AAA_lid_11_sf"/>
</dbReference>
<evidence type="ECO:0000256" key="11">
    <source>
        <dbReference type="ARBA" id="ARBA00023175"/>
    </source>
</evidence>
<dbReference type="EMBL" id="CAJNOJ010000215">
    <property type="protein sequence ID" value="CAF1299204.1"/>
    <property type="molecule type" value="Genomic_DNA"/>
</dbReference>
<dbReference type="FunFam" id="3.20.180.20:FF:000001">
    <property type="entry name" value="Dynein axonemal heavy chain 5"/>
    <property type="match status" value="1"/>
</dbReference>
<feature type="coiled-coil region" evidence="14">
    <location>
        <begin position="3351"/>
        <end position="3420"/>
    </location>
</feature>
<evidence type="ECO:0000256" key="2">
    <source>
        <dbReference type="ARBA" id="ARBA00008887"/>
    </source>
</evidence>